<evidence type="ECO:0000313" key="4">
    <source>
        <dbReference type="Proteomes" id="UP000216057"/>
    </source>
</evidence>
<dbReference type="Proteomes" id="UP000593943">
    <property type="component" value="Chromosome"/>
</dbReference>
<organism evidence="2 4">
    <name type="scientific">Bifidobacterium eulemuris</name>
    <dbReference type="NCBI Taxonomy" id="1765219"/>
    <lineage>
        <taxon>Bacteria</taxon>
        <taxon>Bacillati</taxon>
        <taxon>Actinomycetota</taxon>
        <taxon>Actinomycetes</taxon>
        <taxon>Bifidobacteriales</taxon>
        <taxon>Bifidobacteriaceae</taxon>
        <taxon>Bifidobacterium</taxon>
    </lineage>
</organism>
<name>A0A261G3G1_9BIFI</name>
<dbReference type="AlphaFoldDB" id="A0A261G3G1"/>
<dbReference type="InterPro" id="IPR036390">
    <property type="entry name" value="WH_DNA-bd_sf"/>
</dbReference>
<accession>A0A261G3G1</accession>
<proteinExistence type="predicted"/>
<dbReference type="InterPro" id="IPR005149">
    <property type="entry name" value="Tscrpt_reg_PadR_N"/>
</dbReference>
<evidence type="ECO:0000313" key="3">
    <source>
        <dbReference type="EMBL" id="QOL32032.1"/>
    </source>
</evidence>
<evidence type="ECO:0000259" key="1">
    <source>
        <dbReference type="Pfam" id="PF03551"/>
    </source>
</evidence>
<dbReference type="InterPro" id="IPR036388">
    <property type="entry name" value="WH-like_DNA-bd_sf"/>
</dbReference>
<dbReference type="PANTHER" id="PTHR33169">
    <property type="entry name" value="PADR-FAMILY TRANSCRIPTIONAL REGULATOR"/>
    <property type="match status" value="1"/>
</dbReference>
<dbReference type="Proteomes" id="UP000216057">
    <property type="component" value="Unassembled WGS sequence"/>
</dbReference>
<dbReference type="KEGG" id="beu:BE0216_05805"/>
<sequence length="174" mass="20002">MIELMILGFLADGPLCGYELRKKMERLQGYARNISDGTIYPACKRMIAAGLVRERIDVGESGRQRRTMILEQAGRERLTEILREARGVDITSPVNWFVVLAFLRHLPDKGERDAVLRRRYDYLAAGRIGFFEQGEHVLTSREIDDPYRRGVMVSAKATRETELAWLRDMLGLED</sequence>
<evidence type="ECO:0000313" key="5">
    <source>
        <dbReference type="Proteomes" id="UP000593943"/>
    </source>
</evidence>
<dbReference type="EMBL" id="MWWZ01000010">
    <property type="protein sequence ID" value="OZG65972.1"/>
    <property type="molecule type" value="Genomic_DNA"/>
</dbReference>
<evidence type="ECO:0000313" key="2">
    <source>
        <dbReference type="EMBL" id="OZG65972.1"/>
    </source>
</evidence>
<dbReference type="InterPro" id="IPR052509">
    <property type="entry name" value="Metal_resp_DNA-bind_regulator"/>
</dbReference>
<dbReference type="EMBL" id="CP062938">
    <property type="protein sequence ID" value="QOL32032.1"/>
    <property type="molecule type" value="Genomic_DNA"/>
</dbReference>
<dbReference type="OrthoDB" id="2374094at2"/>
<reference evidence="2 4" key="1">
    <citation type="journal article" date="2017" name="BMC Genomics">
        <title>Comparative genomic and phylogenomic analyses of the Bifidobacteriaceae family.</title>
        <authorList>
            <person name="Lugli G.A."/>
            <person name="Milani C."/>
            <person name="Turroni F."/>
            <person name="Duranti S."/>
            <person name="Mancabelli L."/>
            <person name="Mangifesta M."/>
            <person name="Ferrario C."/>
            <person name="Modesto M."/>
            <person name="Mattarelli P."/>
            <person name="Jiri K."/>
            <person name="van Sinderen D."/>
            <person name="Ventura M."/>
        </authorList>
    </citation>
    <scope>NUCLEOTIDE SEQUENCE [LARGE SCALE GENOMIC DNA]</scope>
    <source>
        <strain evidence="2 4">DSM 100216</strain>
    </source>
</reference>
<protein>
    <submittedName>
        <fullName evidence="2">PadR family transcriptional regulator</fullName>
    </submittedName>
</protein>
<dbReference type="SUPFAM" id="SSF46785">
    <property type="entry name" value="Winged helix' DNA-binding domain"/>
    <property type="match status" value="1"/>
</dbReference>
<keyword evidence="5" id="KW-1185">Reference proteome</keyword>
<dbReference type="Gene3D" id="1.10.10.10">
    <property type="entry name" value="Winged helix-like DNA-binding domain superfamily/Winged helix DNA-binding domain"/>
    <property type="match status" value="1"/>
</dbReference>
<reference evidence="3 5" key="2">
    <citation type="submission" date="2020-10" db="EMBL/GenBank/DDBJ databases">
        <title>Genome sequencing of Bifidobacterium eulemuris_DSMZ_100216.</title>
        <authorList>
            <person name="Kim J."/>
        </authorList>
    </citation>
    <scope>NUCLEOTIDE SEQUENCE [LARGE SCALE GENOMIC DNA]</scope>
    <source>
        <strain evidence="3 5">DSM 100216</strain>
    </source>
</reference>
<dbReference type="RefSeq" id="WP_094637386.1">
    <property type="nucleotide sequence ID" value="NZ_CP062938.1"/>
</dbReference>
<gene>
    <name evidence="3" type="ORF">BE0216_05805</name>
    <name evidence="2" type="ORF">BEUL_1870</name>
</gene>
<feature type="domain" description="Transcription regulator PadR N-terminal" evidence="1">
    <location>
        <begin position="6"/>
        <end position="80"/>
    </location>
</feature>
<dbReference type="Pfam" id="PF03551">
    <property type="entry name" value="PadR"/>
    <property type="match status" value="1"/>
</dbReference>
<dbReference type="PANTHER" id="PTHR33169:SF26">
    <property type="entry name" value="CONSERVED PROTEIN"/>
    <property type="match status" value="1"/>
</dbReference>